<dbReference type="GO" id="GO:0006886">
    <property type="term" value="P:intracellular protein transport"/>
    <property type="evidence" value="ECO:0000318"/>
    <property type="project" value="GO_Central"/>
</dbReference>
<dbReference type="AlphaFoldDB" id="A0C6U0"/>
<sequence>MNKQFKVALIGDSRSGKSSLVRSLKGEEFLYETQETVGIDFYQRMLDFKNINYTFKLYDSSGCEAYRLVLNRVLSQIDAAIICFDASQDKYQEQITSWCHLIENELRTIPTFLVGNKIDIQNFSQISDISSKYPVFFVSAKTGENVQKCFNKIFLSLTPQKHTMIQKSLRIKRALGDYFVLVANQNEKMILEYLLFIVYYCMHEQQL</sequence>
<dbReference type="SMART" id="SM00173">
    <property type="entry name" value="RAS"/>
    <property type="match status" value="1"/>
</dbReference>
<accession>A0C6U0</accession>
<dbReference type="SMART" id="SM00174">
    <property type="entry name" value="RHO"/>
    <property type="match status" value="1"/>
</dbReference>
<dbReference type="GO" id="GO:0012505">
    <property type="term" value="C:endomembrane system"/>
    <property type="evidence" value="ECO:0000318"/>
    <property type="project" value="GO_Central"/>
</dbReference>
<dbReference type="CDD" id="cd00154">
    <property type="entry name" value="Rab"/>
    <property type="match status" value="1"/>
</dbReference>
<dbReference type="PROSITE" id="PS51419">
    <property type="entry name" value="RAB"/>
    <property type="match status" value="1"/>
</dbReference>
<dbReference type="RefSeq" id="XP_001433904.1">
    <property type="nucleotide sequence ID" value="XM_001433867.1"/>
</dbReference>
<keyword evidence="1" id="KW-0547">Nucleotide-binding</keyword>
<proteinExistence type="predicted"/>
<organism evidence="2 3">
    <name type="scientific">Paramecium tetraurelia</name>
    <dbReference type="NCBI Taxonomy" id="5888"/>
    <lineage>
        <taxon>Eukaryota</taxon>
        <taxon>Sar</taxon>
        <taxon>Alveolata</taxon>
        <taxon>Ciliophora</taxon>
        <taxon>Intramacronucleata</taxon>
        <taxon>Oligohymenophorea</taxon>
        <taxon>Peniculida</taxon>
        <taxon>Parameciidae</taxon>
        <taxon>Paramecium</taxon>
    </lineage>
</organism>
<protein>
    <submittedName>
        <fullName evidence="2">Uncharacterized protein</fullName>
    </submittedName>
</protein>
<dbReference type="GO" id="GO:0005525">
    <property type="term" value="F:GTP binding"/>
    <property type="evidence" value="ECO:0007669"/>
    <property type="project" value="InterPro"/>
</dbReference>
<dbReference type="InterPro" id="IPR005225">
    <property type="entry name" value="Small_GTP-bd"/>
</dbReference>
<dbReference type="SUPFAM" id="SSF52540">
    <property type="entry name" value="P-loop containing nucleoside triphosphate hydrolases"/>
    <property type="match status" value="1"/>
</dbReference>
<dbReference type="GO" id="GO:0003924">
    <property type="term" value="F:GTPase activity"/>
    <property type="evidence" value="ECO:0000318"/>
    <property type="project" value="GO_Central"/>
</dbReference>
<reference evidence="2 3" key="1">
    <citation type="journal article" date="2006" name="Nature">
        <title>Global trends of whole-genome duplications revealed by the ciliate Paramecium tetraurelia.</title>
        <authorList>
            <consortium name="Genoscope"/>
            <person name="Aury J.-M."/>
            <person name="Jaillon O."/>
            <person name="Duret L."/>
            <person name="Noel B."/>
            <person name="Jubin C."/>
            <person name="Porcel B.M."/>
            <person name="Segurens B."/>
            <person name="Daubin V."/>
            <person name="Anthouard V."/>
            <person name="Aiach N."/>
            <person name="Arnaiz O."/>
            <person name="Billaut A."/>
            <person name="Beisson J."/>
            <person name="Blanc I."/>
            <person name="Bouhouche K."/>
            <person name="Camara F."/>
            <person name="Duharcourt S."/>
            <person name="Guigo R."/>
            <person name="Gogendeau D."/>
            <person name="Katinka M."/>
            <person name="Keller A.-M."/>
            <person name="Kissmehl R."/>
            <person name="Klotz C."/>
            <person name="Koll F."/>
            <person name="Le Moue A."/>
            <person name="Lepere C."/>
            <person name="Malinsky S."/>
            <person name="Nowacki M."/>
            <person name="Nowak J.K."/>
            <person name="Plattner H."/>
            <person name="Poulain J."/>
            <person name="Ruiz F."/>
            <person name="Serrano V."/>
            <person name="Zagulski M."/>
            <person name="Dessen P."/>
            <person name="Betermier M."/>
            <person name="Weissenbach J."/>
            <person name="Scarpelli C."/>
            <person name="Schachter V."/>
            <person name="Sperling L."/>
            <person name="Meyer E."/>
            <person name="Cohen J."/>
            <person name="Wincker P."/>
        </authorList>
    </citation>
    <scope>NUCLEOTIDE SEQUENCE [LARGE SCALE GENOMIC DNA]</scope>
    <source>
        <strain evidence="2 3">Stock d4-2</strain>
    </source>
</reference>
<dbReference type="OrthoDB" id="287071at2759"/>
<dbReference type="EMBL" id="CT868045">
    <property type="protein sequence ID" value="CAK66507.1"/>
    <property type="molecule type" value="Genomic_DNA"/>
</dbReference>
<gene>
    <name evidence="2" type="ORF">GSPATT00035636001</name>
</gene>
<dbReference type="InterPro" id="IPR027417">
    <property type="entry name" value="P-loop_NTPase"/>
</dbReference>
<evidence type="ECO:0000256" key="1">
    <source>
        <dbReference type="ARBA" id="ARBA00022741"/>
    </source>
</evidence>
<evidence type="ECO:0000313" key="3">
    <source>
        <dbReference type="Proteomes" id="UP000000600"/>
    </source>
</evidence>
<dbReference type="HOGENOM" id="CLU_1328582_0_0_1"/>
<name>A0C6U0_PARTE</name>
<dbReference type="SMART" id="SM00175">
    <property type="entry name" value="RAB"/>
    <property type="match status" value="1"/>
</dbReference>
<dbReference type="Gene3D" id="3.40.50.300">
    <property type="entry name" value="P-loop containing nucleotide triphosphate hydrolases"/>
    <property type="match status" value="1"/>
</dbReference>
<keyword evidence="3" id="KW-1185">Reference proteome</keyword>
<dbReference type="eggNOG" id="KOG0084">
    <property type="taxonomic scope" value="Eukaryota"/>
</dbReference>
<dbReference type="Pfam" id="PF00071">
    <property type="entry name" value="Ras"/>
    <property type="match status" value="1"/>
</dbReference>
<dbReference type="PRINTS" id="PR00449">
    <property type="entry name" value="RASTRNSFRMNG"/>
</dbReference>
<dbReference type="OMA" id="QITSWCH"/>
<evidence type="ECO:0000313" key="2">
    <source>
        <dbReference type="EMBL" id="CAK66507.1"/>
    </source>
</evidence>
<dbReference type="STRING" id="5888.A0C6U0"/>
<dbReference type="InParanoid" id="A0C6U0"/>
<dbReference type="NCBIfam" id="TIGR00231">
    <property type="entry name" value="small_GTP"/>
    <property type="match status" value="1"/>
</dbReference>
<dbReference type="KEGG" id="ptm:GSPATT00035636001"/>
<dbReference type="InterPro" id="IPR001806">
    <property type="entry name" value="Small_GTPase"/>
</dbReference>
<dbReference type="Proteomes" id="UP000000600">
    <property type="component" value="Unassembled WGS sequence"/>
</dbReference>
<dbReference type="GeneID" id="5019689"/>
<dbReference type="PANTHER" id="PTHR47978">
    <property type="match status" value="1"/>
</dbReference>